<dbReference type="RefSeq" id="WP_167271845.1">
    <property type="nucleotide sequence ID" value="NZ_JAASQJ010000003.1"/>
</dbReference>
<reference evidence="2 3" key="1">
    <citation type="submission" date="2020-03" db="EMBL/GenBank/DDBJ databases">
        <title>Genomic Encyclopedia of Type Strains, Phase IV (KMG-IV): sequencing the most valuable type-strain genomes for metagenomic binning, comparative biology and taxonomic classification.</title>
        <authorList>
            <person name="Goeker M."/>
        </authorList>
    </citation>
    <scope>NUCLEOTIDE SEQUENCE [LARGE SCALE GENOMIC DNA]</scope>
    <source>
        <strain evidence="2 3">DSM 102865</strain>
    </source>
</reference>
<organism evidence="2 3">
    <name type="scientific">Dyadobacter arcticus</name>
    <dbReference type="NCBI Taxonomy" id="1078754"/>
    <lineage>
        <taxon>Bacteria</taxon>
        <taxon>Pseudomonadati</taxon>
        <taxon>Bacteroidota</taxon>
        <taxon>Cytophagia</taxon>
        <taxon>Cytophagales</taxon>
        <taxon>Spirosomataceae</taxon>
        <taxon>Dyadobacter</taxon>
    </lineage>
</organism>
<name>A0ABX0UM61_9BACT</name>
<sequence>MFTERETQIILLTAKGHKSAAIAQALFITRETLKSHKKNIIRKVRRVAKSELSLLEFAIDYAEKAKISPQSGDLH</sequence>
<dbReference type="EMBL" id="JAASQJ010000003">
    <property type="protein sequence ID" value="NIJ54083.1"/>
    <property type="molecule type" value="Genomic_DNA"/>
</dbReference>
<protein>
    <submittedName>
        <fullName evidence="2">DNA-binding CsgD family transcriptional regulator</fullName>
    </submittedName>
</protein>
<proteinExistence type="predicted"/>
<dbReference type="InterPro" id="IPR036388">
    <property type="entry name" value="WH-like_DNA-bd_sf"/>
</dbReference>
<dbReference type="InterPro" id="IPR000792">
    <property type="entry name" value="Tscrpt_reg_LuxR_C"/>
</dbReference>
<keyword evidence="3" id="KW-1185">Reference proteome</keyword>
<evidence type="ECO:0000259" key="1">
    <source>
        <dbReference type="PROSITE" id="PS50043"/>
    </source>
</evidence>
<feature type="domain" description="HTH luxR-type" evidence="1">
    <location>
        <begin position="1"/>
        <end position="62"/>
    </location>
</feature>
<dbReference type="GO" id="GO:0003677">
    <property type="term" value="F:DNA binding"/>
    <property type="evidence" value="ECO:0007669"/>
    <property type="project" value="UniProtKB-KW"/>
</dbReference>
<dbReference type="Proteomes" id="UP001179181">
    <property type="component" value="Unassembled WGS sequence"/>
</dbReference>
<evidence type="ECO:0000313" key="3">
    <source>
        <dbReference type="Proteomes" id="UP001179181"/>
    </source>
</evidence>
<accession>A0ABX0UM61</accession>
<dbReference type="PROSITE" id="PS00622">
    <property type="entry name" value="HTH_LUXR_1"/>
    <property type="match status" value="1"/>
</dbReference>
<gene>
    <name evidence="2" type="ORF">FHS68_003265</name>
</gene>
<dbReference type="SMART" id="SM00421">
    <property type="entry name" value="HTH_LUXR"/>
    <property type="match status" value="1"/>
</dbReference>
<dbReference type="Gene3D" id="1.10.10.10">
    <property type="entry name" value="Winged helix-like DNA-binding domain superfamily/Winged helix DNA-binding domain"/>
    <property type="match status" value="1"/>
</dbReference>
<comment type="caution">
    <text evidence="2">The sequence shown here is derived from an EMBL/GenBank/DDBJ whole genome shotgun (WGS) entry which is preliminary data.</text>
</comment>
<dbReference type="PROSITE" id="PS50043">
    <property type="entry name" value="HTH_LUXR_2"/>
    <property type="match status" value="1"/>
</dbReference>
<dbReference type="SUPFAM" id="SSF46894">
    <property type="entry name" value="C-terminal effector domain of the bipartite response regulators"/>
    <property type="match status" value="1"/>
</dbReference>
<dbReference type="InterPro" id="IPR016032">
    <property type="entry name" value="Sig_transdc_resp-reg_C-effctor"/>
</dbReference>
<keyword evidence="2" id="KW-0238">DNA-binding</keyword>
<evidence type="ECO:0000313" key="2">
    <source>
        <dbReference type="EMBL" id="NIJ54083.1"/>
    </source>
</evidence>
<dbReference type="PRINTS" id="PR00038">
    <property type="entry name" value="HTHLUXR"/>
</dbReference>
<dbReference type="Pfam" id="PF00196">
    <property type="entry name" value="GerE"/>
    <property type="match status" value="1"/>
</dbReference>